<dbReference type="CDD" id="cd16620">
    <property type="entry name" value="vRING-HC-C4C4_RBBP6"/>
    <property type="match status" value="1"/>
</dbReference>
<dbReference type="PROSITE" id="PS51282">
    <property type="entry name" value="DWNN"/>
    <property type="match status" value="1"/>
</dbReference>
<keyword evidence="2" id="KW-0479">Metal-binding</keyword>
<feature type="domain" description="RING-type" evidence="8">
    <location>
        <begin position="228"/>
        <end position="266"/>
    </location>
</feature>
<keyword evidence="4" id="KW-0862">Zinc</keyword>
<feature type="compositionally biased region" description="Basic and acidic residues" evidence="7">
    <location>
        <begin position="646"/>
        <end position="659"/>
    </location>
</feature>
<feature type="region of interest" description="Disordered" evidence="7">
    <location>
        <begin position="585"/>
        <end position="793"/>
    </location>
</feature>
<evidence type="ECO:0000259" key="10">
    <source>
        <dbReference type="PROSITE" id="PS51282"/>
    </source>
</evidence>
<feature type="compositionally biased region" description="Basic and acidic residues" evidence="7">
    <location>
        <begin position="622"/>
        <end position="636"/>
    </location>
</feature>
<feature type="compositionally biased region" description="Basic and acidic residues" evidence="7">
    <location>
        <begin position="589"/>
        <end position="602"/>
    </location>
</feature>
<dbReference type="SUPFAM" id="SSF57850">
    <property type="entry name" value="RING/U-box"/>
    <property type="match status" value="1"/>
</dbReference>
<evidence type="ECO:0000259" key="8">
    <source>
        <dbReference type="PROSITE" id="PS50089"/>
    </source>
</evidence>
<proteinExistence type="predicted"/>
<evidence type="ECO:0000256" key="2">
    <source>
        <dbReference type="ARBA" id="ARBA00022723"/>
    </source>
</evidence>
<dbReference type="SMART" id="SM01180">
    <property type="entry name" value="DWNN"/>
    <property type="match status" value="1"/>
</dbReference>
<evidence type="ECO:0000313" key="11">
    <source>
        <dbReference type="EMBL" id="PON77370.1"/>
    </source>
</evidence>
<evidence type="ECO:0000256" key="6">
    <source>
        <dbReference type="PROSITE-ProRule" id="PRU00047"/>
    </source>
</evidence>
<dbReference type="Proteomes" id="UP000237105">
    <property type="component" value="Unassembled WGS sequence"/>
</dbReference>
<reference evidence="12" key="1">
    <citation type="submission" date="2016-06" db="EMBL/GenBank/DDBJ databases">
        <title>Parallel loss of symbiosis genes in relatives of nitrogen-fixing non-legume Parasponia.</title>
        <authorList>
            <person name="Van Velzen R."/>
            <person name="Holmer R."/>
            <person name="Bu F."/>
            <person name="Rutten L."/>
            <person name="Van Zeijl A."/>
            <person name="Liu W."/>
            <person name="Santuari L."/>
            <person name="Cao Q."/>
            <person name="Sharma T."/>
            <person name="Shen D."/>
            <person name="Roswanjaya Y."/>
            <person name="Wardhani T."/>
            <person name="Kalhor M.S."/>
            <person name="Jansen J."/>
            <person name="Van den Hoogen J."/>
            <person name="Gungor B."/>
            <person name="Hartog M."/>
            <person name="Hontelez J."/>
            <person name="Verver J."/>
            <person name="Yang W.-C."/>
            <person name="Schijlen E."/>
            <person name="Repin R."/>
            <person name="Schilthuizen M."/>
            <person name="Schranz E."/>
            <person name="Heidstra R."/>
            <person name="Miyata K."/>
            <person name="Fedorova E."/>
            <person name="Kohlen W."/>
            <person name="Bisseling T."/>
            <person name="Smit S."/>
            <person name="Geurts R."/>
        </authorList>
    </citation>
    <scope>NUCLEOTIDE SEQUENCE [LARGE SCALE GENOMIC DNA]</scope>
    <source>
        <strain evidence="12">cv. WU1-14</strain>
    </source>
</reference>
<dbReference type="GO" id="GO:0003676">
    <property type="term" value="F:nucleic acid binding"/>
    <property type="evidence" value="ECO:0007669"/>
    <property type="project" value="InterPro"/>
</dbReference>
<dbReference type="GO" id="GO:0016301">
    <property type="term" value="F:kinase activity"/>
    <property type="evidence" value="ECO:0007669"/>
    <property type="project" value="UniProtKB-KW"/>
</dbReference>
<dbReference type="AlphaFoldDB" id="A0A2P5DVQ4"/>
<dbReference type="PROSITE" id="PS50089">
    <property type="entry name" value="ZF_RING_2"/>
    <property type="match status" value="1"/>
</dbReference>
<evidence type="ECO:0000256" key="5">
    <source>
        <dbReference type="ARBA" id="ARBA00023242"/>
    </source>
</evidence>
<feature type="compositionally biased region" description="Basic and acidic residues" evidence="7">
    <location>
        <begin position="708"/>
        <end position="721"/>
    </location>
</feature>
<evidence type="ECO:0000256" key="3">
    <source>
        <dbReference type="ARBA" id="ARBA00022771"/>
    </source>
</evidence>
<keyword evidence="11" id="KW-0808">Transferase</keyword>
<organism evidence="11 12">
    <name type="scientific">Parasponia andersonii</name>
    <name type="common">Sponia andersonii</name>
    <dbReference type="NCBI Taxonomy" id="3476"/>
    <lineage>
        <taxon>Eukaryota</taxon>
        <taxon>Viridiplantae</taxon>
        <taxon>Streptophyta</taxon>
        <taxon>Embryophyta</taxon>
        <taxon>Tracheophyta</taxon>
        <taxon>Spermatophyta</taxon>
        <taxon>Magnoliopsida</taxon>
        <taxon>eudicotyledons</taxon>
        <taxon>Gunneridae</taxon>
        <taxon>Pentapetalae</taxon>
        <taxon>rosids</taxon>
        <taxon>fabids</taxon>
        <taxon>Rosales</taxon>
        <taxon>Cannabaceae</taxon>
        <taxon>Parasponia</taxon>
    </lineage>
</organism>
<dbReference type="Pfam" id="PF13923">
    <property type="entry name" value="zf-C3HC4_2"/>
    <property type="match status" value="1"/>
</dbReference>
<feature type="domain" description="CCHC-type" evidence="9">
    <location>
        <begin position="446"/>
        <end position="460"/>
    </location>
</feature>
<keyword evidence="12" id="KW-1185">Reference proteome</keyword>
<name>A0A2P5DVQ4_PARAD</name>
<dbReference type="SMART" id="SM00343">
    <property type="entry name" value="ZnF_C2HC"/>
    <property type="match status" value="1"/>
</dbReference>
<keyword evidence="11" id="KW-0418">Kinase</keyword>
<keyword evidence="3 6" id="KW-0863">Zinc-finger</keyword>
<feature type="compositionally biased region" description="Low complexity" evidence="7">
    <location>
        <begin position="603"/>
        <end position="612"/>
    </location>
</feature>
<gene>
    <name evidence="11" type="ORF">PanWU01x14_029890</name>
</gene>
<dbReference type="GO" id="GO:0008270">
    <property type="term" value="F:zinc ion binding"/>
    <property type="evidence" value="ECO:0007669"/>
    <property type="project" value="UniProtKB-KW"/>
</dbReference>
<dbReference type="GO" id="GO:0016567">
    <property type="term" value="P:protein ubiquitination"/>
    <property type="evidence" value="ECO:0007669"/>
    <property type="project" value="InterPro"/>
</dbReference>
<dbReference type="Pfam" id="PF00098">
    <property type="entry name" value="zf-CCHC"/>
    <property type="match status" value="1"/>
</dbReference>
<dbReference type="InterPro" id="IPR017907">
    <property type="entry name" value="Znf_RING_CS"/>
</dbReference>
<evidence type="ECO:0000256" key="4">
    <source>
        <dbReference type="ARBA" id="ARBA00022833"/>
    </source>
</evidence>
<feature type="compositionally biased region" description="Basic and acidic residues" evidence="7">
    <location>
        <begin position="761"/>
        <end position="771"/>
    </location>
</feature>
<protein>
    <submittedName>
        <fullName evidence="11">Cdk-activating kinase assembly factor</fullName>
    </submittedName>
</protein>
<comment type="caution">
    <text evidence="11">The sequence shown here is derived from an EMBL/GenBank/DDBJ whole genome shotgun (WGS) entry which is preliminary data.</text>
</comment>
<dbReference type="InterPro" id="IPR033489">
    <property type="entry name" value="RBBP6"/>
</dbReference>
<dbReference type="Gene3D" id="4.10.60.10">
    <property type="entry name" value="Zinc finger, CCHC-type"/>
    <property type="match status" value="1"/>
</dbReference>
<accession>A0A2P5DVQ4</accession>
<feature type="domain" description="DWNN" evidence="10">
    <location>
        <begin position="3"/>
        <end position="77"/>
    </location>
</feature>
<dbReference type="SMART" id="SM00184">
    <property type="entry name" value="RING"/>
    <property type="match status" value="1"/>
</dbReference>
<evidence type="ECO:0000313" key="12">
    <source>
        <dbReference type="Proteomes" id="UP000237105"/>
    </source>
</evidence>
<dbReference type="OrthoDB" id="106784at2759"/>
<dbReference type="GO" id="GO:0006511">
    <property type="term" value="P:ubiquitin-dependent protein catabolic process"/>
    <property type="evidence" value="ECO:0007669"/>
    <property type="project" value="TreeGrafter"/>
</dbReference>
<keyword evidence="5" id="KW-0539">Nucleus</keyword>
<dbReference type="STRING" id="3476.A0A2P5DVQ4"/>
<dbReference type="PROSITE" id="PS00518">
    <property type="entry name" value="ZF_RING_1"/>
    <property type="match status" value="1"/>
</dbReference>
<dbReference type="InterPro" id="IPR013083">
    <property type="entry name" value="Znf_RING/FYVE/PHD"/>
</dbReference>
<dbReference type="PANTHER" id="PTHR15439:SF11">
    <property type="entry name" value="E3 UBIQUITIN LIGASE PQT3-LIKE ISOFORM X1"/>
    <property type="match status" value="1"/>
</dbReference>
<dbReference type="PANTHER" id="PTHR15439">
    <property type="entry name" value="RETINOBLASTOMA-BINDING PROTEIN 6"/>
    <property type="match status" value="1"/>
</dbReference>
<dbReference type="InterPro" id="IPR014891">
    <property type="entry name" value="DWNN_domain"/>
</dbReference>
<dbReference type="Pfam" id="PF08783">
    <property type="entry name" value="DWNN"/>
    <property type="match status" value="1"/>
</dbReference>
<dbReference type="InterPro" id="IPR036875">
    <property type="entry name" value="Znf_CCHC_sf"/>
</dbReference>
<dbReference type="InterPro" id="IPR001841">
    <property type="entry name" value="Znf_RING"/>
</dbReference>
<evidence type="ECO:0000256" key="7">
    <source>
        <dbReference type="SAM" id="MobiDB-lite"/>
    </source>
</evidence>
<dbReference type="PROSITE" id="PS50158">
    <property type="entry name" value="ZF_CCHC"/>
    <property type="match status" value="1"/>
</dbReference>
<dbReference type="GO" id="GO:0006397">
    <property type="term" value="P:mRNA processing"/>
    <property type="evidence" value="ECO:0007669"/>
    <property type="project" value="InterPro"/>
</dbReference>
<evidence type="ECO:0000256" key="1">
    <source>
        <dbReference type="ARBA" id="ARBA00004123"/>
    </source>
</evidence>
<evidence type="ECO:0000259" key="9">
    <source>
        <dbReference type="PROSITE" id="PS50158"/>
    </source>
</evidence>
<sequence length="793" mass="89259">MAVRFKFRSSLSFDTVDIDGRPSISVRDLKSKIIRFKNLNLCQDFDLILSDSLTGREYINENFQIPDGSSVIIKRVPAELVHPTIGSAGPLSNTHENLQMKETVKPKPSASPNVETPDFDDVGVDLYTVPVATLSSSNLDVEKRICVNSDSPNIGTAAICSEPPVRGYQKLEGSDLSDAVLGCPADDGIEGNSFHKILEQKVQEETKRVDIAKPQTLLNANLPSELKCPVCNSFFKAAVMIPCCQHSFCQKCIYQVLLEKKSCPECFSTKCGIEDLLPNVSLRQAIEHFLESQILTIDSGNQCQQYAPDGESGIQAKDVSCGMSVFQRAPDLPHSPSGTGRGSNHIIVDSPIKSKSPFKMNEYKRFGSNDTPKFPTLLHKMKHIDKSGPGDVVDFDDFQGENEPIHEEVPAAKSMVKRKRDVWFDNEGGRKSFIETGKHKKGARTCYMCGSPDHFIRDCPAAISPRPMLQTGTMPGAIQYWNGSPVPYVGPFGDFYSNGGMMPFNARFFPAAPFAVPTYVPSMYHSMPAFGRCMMGGVAPPVGTSQDQFGSHSEFLDPQECEKRRMLSNKNFRRELSLAENECVGDKGTSYDHKSRTSKEKISSYSANSSSQESKRKYYRSKHTDDDLHSTDEYHRRSSHSLVGGRDQRQNHRSDRPSSEVDDLPCSSSWNSEERQKHHHRSSKKRDGEKEHSSPNLSRHQHQARNRSNLERKRVEYDVKRHTQNHYLESELEQSTSCYRKKQQKEASQSSKHSTHNSKSNKIEQSHERWKMISGSDEDGSEEYRYYKRKRGH</sequence>
<dbReference type="SUPFAM" id="SSF57756">
    <property type="entry name" value="Retrovirus zinc finger-like domains"/>
    <property type="match status" value="1"/>
</dbReference>
<comment type="subcellular location">
    <subcellularLocation>
        <location evidence="1">Nucleus</location>
    </subcellularLocation>
</comment>
<dbReference type="EMBL" id="JXTB01000014">
    <property type="protein sequence ID" value="PON77370.1"/>
    <property type="molecule type" value="Genomic_DNA"/>
</dbReference>
<dbReference type="Gene3D" id="3.30.40.10">
    <property type="entry name" value="Zinc/RING finger domain, C3HC4 (zinc finger)"/>
    <property type="match status" value="1"/>
</dbReference>
<dbReference type="GO" id="GO:0005634">
    <property type="term" value="C:nucleus"/>
    <property type="evidence" value="ECO:0007669"/>
    <property type="project" value="UniProtKB-SubCell"/>
</dbReference>
<dbReference type="InterPro" id="IPR001878">
    <property type="entry name" value="Znf_CCHC"/>
</dbReference>
<dbReference type="GO" id="GO:0061630">
    <property type="term" value="F:ubiquitin protein ligase activity"/>
    <property type="evidence" value="ECO:0007669"/>
    <property type="project" value="InterPro"/>
</dbReference>
<dbReference type="Gene3D" id="3.10.20.90">
    <property type="entry name" value="Phosphatidylinositol 3-kinase Catalytic Subunit, Chain A, domain 1"/>
    <property type="match status" value="1"/>
</dbReference>
<feature type="compositionally biased region" description="Low complexity" evidence="7">
    <location>
        <begin position="746"/>
        <end position="760"/>
    </location>
</feature>